<accession>A0A9P5NM66</accession>
<feature type="region of interest" description="Disordered" evidence="1">
    <location>
        <begin position="31"/>
        <end position="63"/>
    </location>
</feature>
<evidence type="ECO:0000313" key="3">
    <source>
        <dbReference type="Proteomes" id="UP000724874"/>
    </source>
</evidence>
<protein>
    <submittedName>
        <fullName evidence="2">Uncharacterized protein</fullName>
    </submittedName>
</protein>
<organism evidence="2 3">
    <name type="scientific">Gymnopilus junonius</name>
    <name type="common">Spectacular rustgill mushroom</name>
    <name type="synonym">Gymnopilus spectabilis subsp. junonius</name>
    <dbReference type="NCBI Taxonomy" id="109634"/>
    <lineage>
        <taxon>Eukaryota</taxon>
        <taxon>Fungi</taxon>
        <taxon>Dikarya</taxon>
        <taxon>Basidiomycota</taxon>
        <taxon>Agaricomycotina</taxon>
        <taxon>Agaricomycetes</taxon>
        <taxon>Agaricomycetidae</taxon>
        <taxon>Agaricales</taxon>
        <taxon>Agaricineae</taxon>
        <taxon>Hymenogastraceae</taxon>
        <taxon>Gymnopilus</taxon>
    </lineage>
</organism>
<evidence type="ECO:0000256" key="1">
    <source>
        <dbReference type="SAM" id="MobiDB-lite"/>
    </source>
</evidence>
<dbReference type="Proteomes" id="UP000724874">
    <property type="component" value="Unassembled WGS sequence"/>
</dbReference>
<feature type="compositionally biased region" description="Low complexity" evidence="1">
    <location>
        <begin position="201"/>
        <end position="213"/>
    </location>
</feature>
<gene>
    <name evidence="2" type="ORF">CPB84DRAFT_1777051</name>
</gene>
<feature type="compositionally biased region" description="Polar residues" evidence="1">
    <location>
        <begin position="214"/>
        <end position="228"/>
    </location>
</feature>
<evidence type="ECO:0000313" key="2">
    <source>
        <dbReference type="EMBL" id="KAF8901936.1"/>
    </source>
</evidence>
<keyword evidence="3" id="KW-1185">Reference proteome</keyword>
<feature type="region of interest" description="Disordered" evidence="1">
    <location>
        <begin position="201"/>
        <end position="234"/>
    </location>
</feature>
<reference evidence="2" key="1">
    <citation type="submission" date="2020-11" db="EMBL/GenBank/DDBJ databases">
        <authorList>
            <consortium name="DOE Joint Genome Institute"/>
            <person name="Ahrendt S."/>
            <person name="Riley R."/>
            <person name="Andreopoulos W."/>
            <person name="LaButti K."/>
            <person name="Pangilinan J."/>
            <person name="Ruiz-duenas F.J."/>
            <person name="Barrasa J.M."/>
            <person name="Sanchez-Garcia M."/>
            <person name="Camarero S."/>
            <person name="Miyauchi S."/>
            <person name="Serrano A."/>
            <person name="Linde D."/>
            <person name="Babiker R."/>
            <person name="Drula E."/>
            <person name="Ayuso-Fernandez I."/>
            <person name="Pacheco R."/>
            <person name="Padilla G."/>
            <person name="Ferreira P."/>
            <person name="Barriuso J."/>
            <person name="Kellner H."/>
            <person name="Castanera R."/>
            <person name="Alfaro M."/>
            <person name="Ramirez L."/>
            <person name="Pisabarro A.G."/>
            <person name="Kuo A."/>
            <person name="Tritt A."/>
            <person name="Lipzen A."/>
            <person name="He G."/>
            <person name="Yan M."/>
            <person name="Ng V."/>
            <person name="Cullen D."/>
            <person name="Martin F."/>
            <person name="Rosso M.-N."/>
            <person name="Henrissat B."/>
            <person name="Hibbett D."/>
            <person name="Martinez A.T."/>
            <person name="Grigoriev I.V."/>
        </authorList>
    </citation>
    <scope>NUCLEOTIDE SEQUENCE</scope>
    <source>
        <strain evidence="2">AH 44721</strain>
    </source>
</reference>
<dbReference type="EMBL" id="JADNYJ010000039">
    <property type="protein sequence ID" value="KAF8901936.1"/>
    <property type="molecule type" value="Genomic_DNA"/>
</dbReference>
<proteinExistence type="predicted"/>
<sequence length="309" mass="33306">RLPPLQQIIKAKVVQLTGLASLPQPKLAQHARSETLSLGSSHSAILGDSQRPPDQHTQDEDFPGPDLLTSLISYASPLTQETITELRVACPLPTSAPVTRIAPVSGSDQMLLGGSIPPEEVELEDMAEEGGGAFAFHKRMVVSKEIAVEFIARSRMWRLAFFIAPERRHPGAPKPGSWCIGLSLVENSPPTSVDSRLVISEAKSTKSSDSSTAGQSLEASEATPTSPKSPFRLGQKTKLSTISIRLKSIQQLEAPGRRNRGKSIVVPLEESTLGANLQYGNNPYIGPDEKLKVRFEARLGKSDADCIIC</sequence>
<comment type="caution">
    <text evidence="2">The sequence shown here is derived from an EMBL/GenBank/DDBJ whole genome shotgun (WGS) entry which is preliminary data.</text>
</comment>
<feature type="non-terminal residue" evidence="2">
    <location>
        <position position="309"/>
    </location>
</feature>
<dbReference type="AlphaFoldDB" id="A0A9P5NM66"/>
<name>A0A9P5NM66_GYMJU</name>
<dbReference type="OrthoDB" id="2959034at2759"/>
<feature type="compositionally biased region" description="Polar residues" evidence="1">
    <location>
        <begin position="34"/>
        <end position="43"/>
    </location>
</feature>